<evidence type="ECO:0000313" key="10">
    <source>
        <dbReference type="EMBL" id="PGH23673.1"/>
    </source>
</evidence>
<evidence type="ECO:0000313" key="11">
    <source>
        <dbReference type="Proteomes" id="UP000224634"/>
    </source>
</evidence>
<keyword evidence="3" id="KW-0349">Heme</keyword>
<dbReference type="PANTHER" id="PTHR33577">
    <property type="entry name" value="STERIGMATOCYSTIN BIOSYNTHESIS PEROXIDASE STCC-RELATED"/>
    <property type="match status" value="1"/>
</dbReference>
<dbReference type="EMBL" id="PDNA01000021">
    <property type="protein sequence ID" value="PGH23673.1"/>
    <property type="molecule type" value="Genomic_DNA"/>
</dbReference>
<keyword evidence="5" id="KW-0560">Oxidoreductase</keyword>
<dbReference type="PANTHER" id="PTHR33577:SF9">
    <property type="entry name" value="PEROXIDASE STCC"/>
    <property type="match status" value="1"/>
</dbReference>
<dbReference type="STRING" id="1447883.A0A2B7YRQ3"/>
<sequence>MELLHAFTVLITIFVGILGKVCAEADFTQWHPPGPGDSRGPCPALNSLANHGILPRNGRGMTIPILIKGISQGLNVGNDLTIPVGTVGLLASDSLLKLSFDLDDLSKHDELIEHDASLSREDIYFGDNTRFNSEIWQSVVDFFRHDERVNTTAAARARFNRVKVQSGRNPEFTYSAKNMIISYTETAQYLSVFGNPLTGNPRVDWVRTFFEEERLPYNEGWRPPKMTTNLATVTAMTLELILAGGEVLPEGLEVTENLVGKILAGKPIEGIIGNPPIINRIL</sequence>
<evidence type="ECO:0000256" key="8">
    <source>
        <dbReference type="SAM" id="SignalP"/>
    </source>
</evidence>
<evidence type="ECO:0000256" key="4">
    <source>
        <dbReference type="ARBA" id="ARBA00022723"/>
    </source>
</evidence>
<comment type="cofactor">
    <cofactor evidence="1">
        <name>heme b</name>
        <dbReference type="ChEBI" id="CHEBI:60344"/>
    </cofactor>
</comment>
<name>A0A2B7YRQ3_POLH7</name>
<evidence type="ECO:0000256" key="1">
    <source>
        <dbReference type="ARBA" id="ARBA00001970"/>
    </source>
</evidence>
<evidence type="ECO:0000256" key="2">
    <source>
        <dbReference type="ARBA" id="ARBA00022559"/>
    </source>
</evidence>
<keyword evidence="2" id="KW-0575">Peroxidase</keyword>
<dbReference type="Pfam" id="PF01328">
    <property type="entry name" value="Peroxidase_2"/>
    <property type="match status" value="1"/>
</dbReference>
<organism evidence="10 11">
    <name type="scientific">Polytolypa hystricis (strain UAMH7299)</name>
    <dbReference type="NCBI Taxonomy" id="1447883"/>
    <lineage>
        <taxon>Eukaryota</taxon>
        <taxon>Fungi</taxon>
        <taxon>Dikarya</taxon>
        <taxon>Ascomycota</taxon>
        <taxon>Pezizomycotina</taxon>
        <taxon>Eurotiomycetes</taxon>
        <taxon>Eurotiomycetidae</taxon>
        <taxon>Onygenales</taxon>
        <taxon>Onygenales incertae sedis</taxon>
        <taxon>Polytolypa</taxon>
    </lineage>
</organism>
<dbReference type="PROSITE" id="PS51405">
    <property type="entry name" value="HEME_HALOPEROXIDASE"/>
    <property type="match status" value="1"/>
</dbReference>
<comment type="caution">
    <text evidence="10">The sequence shown here is derived from an EMBL/GenBank/DDBJ whole genome shotgun (WGS) entry which is preliminary data.</text>
</comment>
<dbReference type="Gene3D" id="1.10.489.10">
    <property type="entry name" value="Chloroperoxidase-like"/>
    <property type="match status" value="1"/>
</dbReference>
<dbReference type="AlphaFoldDB" id="A0A2B7YRQ3"/>
<reference evidence="10 11" key="1">
    <citation type="submission" date="2017-10" db="EMBL/GenBank/DDBJ databases">
        <title>Comparative genomics in systemic dimorphic fungi from Ajellomycetaceae.</title>
        <authorList>
            <person name="Munoz J.F."/>
            <person name="Mcewen J.G."/>
            <person name="Clay O.K."/>
            <person name="Cuomo C.A."/>
        </authorList>
    </citation>
    <scope>NUCLEOTIDE SEQUENCE [LARGE SCALE GENOMIC DNA]</scope>
    <source>
        <strain evidence="10 11">UAMH7299</strain>
    </source>
</reference>
<gene>
    <name evidence="10" type="ORF">AJ80_02279</name>
</gene>
<feature type="chain" id="PRO_5013016155" description="Heme haloperoxidase family profile domain-containing protein" evidence="8">
    <location>
        <begin position="24"/>
        <end position="282"/>
    </location>
</feature>
<protein>
    <recommendedName>
        <fullName evidence="9">Heme haloperoxidase family profile domain-containing protein</fullName>
    </recommendedName>
</protein>
<comment type="similarity">
    <text evidence="7">Belongs to the chloroperoxidase family.</text>
</comment>
<evidence type="ECO:0000259" key="9">
    <source>
        <dbReference type="PROSITE" id="PS51405"/>
    </source>
</evidence>
<dbReference type="GO" id="GO:0004601">
    <property type="term" value="F:peroxidase activity"/>
    <property type="evidence" value="ECO:0007669"/>
    <property type="project" value="UniProtKB-KW"/>
</dbReference>
<dbReference type="InterPro" id="IPR036851">
    <property type="entry name" value="Chloroperoxidase-like_sf"/>
</dbReference>
<keyword evidence="11" id="KW-1185">Reference proteome</keyword>
<dbReference type="Proteomes" id="UP000224634">
    <property type="component" value="Unassembled WGS sequence"/>
</dbReference>
<evidence type="ECO:0000256" key="3">
    <source>
        <dbReference type="ARBA" id="ARBA00022617"/>
    </source>
</evidence>
<evidence type="ECO:0000256" key="5">
    <source>
        <dbReference type="ARBA" id="ARBA00023002"/>
    </source>
</evidence>
<feature type="domain" description="Heme haloperoxidase family profile" evidence="9">
    <location>
        <begin position="26"/>
        <end position="235"/>
    </location>
</feature>
<keyword evidence="4" id="KW-0479">Metal-binding</keyword>
<dbReference type="SUPFAM" id="SSF47571">
    <property type="entry name" value="Cloroperoxidase"/>
    <property type="match status" value="2"/>
</dbReference>
<keyword evidence="6" id="KW-0408">Iron</keyword>
<proteinExistence type="inferred from homology"/>
<dbReference type="InterPro" id="IPR000028">
    <property type="entry name" value="Chloroperoxidase"/>
</dbReference>
<dbReference type="OrthoDB" id="407298at2759"/>
<dbReference type="GO" id="GO:0046872">
    <property type="term" value="F:metal ion binding"/>
    <property type="evidence" value="ECO:0007669"/>
    <property type="project" value="UniProtKB-KW"/>
</dbReference>
<feature type="signal peptide" evidence="8">
    <location>
        <begin position="1"/>
        <end position="23"/>
    </location>
</feature>
<evidence type="ECO:0000256" key="7">
    <source>
        <dbReference type="ARBA" id="ARBA00025795"/>
    </source>
</evidence>
<accession>A0A2B7YRQ3</accession>
<evidence type="ECO:0000256" key="6">
    <source>
        <dbReference type="ARBA" id="ARBA00023004"/>
    </source>
</evidence>
<keyword evidence="8" id="KW-0732">Signal</keyword>